<dbReference type="PROSITE" id="PS51340">
    <property type="entry name" value="MOSC"/>
    <property type="match status" value="1"/>
</dbReference>
<evidence type="ECO:0000313" key="2">
    <source>
        <dbReference type="EMBL" id="PZN69292.1"/>
    </source>
</evidence>
<name>A0A2W4QAK9_9GAMM</name>
<feature type="domain" description="MOSC" evidence="1">
    <location>
        <begin position="28"/>
        <end position="162"/>
    </location>
</feature>
<evidence type="ECO:0000313" key="3">
    <source>
        <dbReference type="Proteomes" id="UP000249396"/>
    </source>
</evidence>
<evidence type="ECO:0000259" key="1">
    <source>
        <dbReference type="PROSITE" id="PS51340"/>
    </source>
</evidence>
<dbReference type="InterPro" id="IPR005302">
    <property type="entry name" value="MoCF_Sase_C"/>
</dbReference>
<reference evidence="2 3" key="1">
    <citation type="journal article" date="2018" name="Aquat. Microb. Ecol.">
        <title>Gammaproteobacterial methanotrophs dominate.</title>
        <authorList>
            <person name="Rissanen A.J."/>
            <person name="Saarenheimo J."/>
            <person name="Tiirola M."/>
            <person name="Peura S."/>
            <person name="Aalto S.L."/>
            <person name="Karvinen A."/>
            <person name="Nykanen H."/>
        </authorList>
    </citation>
    <scope>NUCLEOTIDE SEQUENCE [LARGE SCALE GENOMIC DNA]</scope>
    <source>
        <strain evidence="2">AMbin10</strain>
    </source>
</reference>
<comment type="caution">
    <text evidence="2">The sequence shown here is derived from an EMBL/GenBank/DDBJ whole genome shotgun (WGS) entry which is preliminary data.</text>
</comment>
<proteinExistence type="predicted"/>
<dbReference type="InterPro" id="IPR052353">
    <property type="entry name" value="Benzoxazolinone_Detox_Enz"/>
</dbReference>
<dbReference type="Pfam" id="PF03473">
    <property type="entry name" value="MOSC"/>
    <property type="match status" value="1"/>
</dbReference>
<dbReference type="SUPFAM" id="SSF50800">
    <property type="entry name" value="PK beta-barrel domain-like"/>
    <property type="match status" value="1"/>
</dbReference>
<dbReference type="InterPro" id="IPR011037">
    <property type="entry name" value="Pyrv_Knase-like_insert_dom_sf"/>
</dbReference>
<dbReference type="Gene3D" id="2.40.33.20">
    <property type="entry name" value="PK beta-barrel domain-like"/>
    <property type="match status" value="1"/>
</dbReference>
<dbReference type="PANTHER" id="PTHR30212:SF2">
    <property type="entry name" value="PROTEIN YIIM"/>
    <property type="match status" value="1"/>
</dbReference>
<protein>
    <submittedName>
        <fullName evidence="2">MOSC domain-containing protein</fullName>
    </submittedName>
</protein>
<dbReference type="GO" id="GO:0003824">
    <property type="term" value="F:catalytic activity"/>
    <property type="evidence" value="ECO:0007669"/>
    <property type="project" value="InterPro"/>
</dbReference>
<dbReference type="Proteomes" id="UP000249396">
    <property type="component" value="Unassembled WGS sequence"/>
</dbReference>
<gene>
    <name evidence="2" type="ORF">DM484_29980</name>
</gene>
<accession>A0A2W4QAK9</accession>
<dbReference type="EMBL" id="QJPH01000581">
    <property type="protein sequence ID" value="PZN69292.1"/>
    <property type="molecule type" value="Genomic_DNA"/>
</dbReference>
<dbReference type="GO" id="GO:0030151">
    <property type="term" value="F:molybdenum ion binding"/>
    <property type="evidence" value="ECO:0007669"/>
    <property type="project" value="InterPro"/>
</dbReference>
<sequence length="210" mass="23436">MNILAISLSGEGFVSHKGRKTLSGICKQRVDGPVHVTKQGIVGDFQADQENHGGIDKAVYAYAVENYRYWEQELGKKLPFGQFGENLAVSGMTDELVHIGDIFRMGALEVQVTQPRVPCFKLGMRMEDEAFVGRFHFSGRVGFYLRVLKEGPLSPGDAIERLHVDAIQLSIRDAMLALNKNPRQQEIIALALEVPALSLAWRESLKKKQK</sequence>
<dbReference type="GO" id="GO:0030170">
    <property type="term" value="F:pyridoxal phosphate binding"/>
    <property type="evidence" value="ECO:0007669"/>
    <property type="project" value="InterPro"/>
</dbReference>
<dbReference type="PANTHER" id="PTHR30212">
    <property type="entry name" value="PROTEIN YIIM"/>
    <property type="match status" value="1"/>
</dbReference>
<organism evidence="2 3">
    <name type="scientific">Candidatus Methylumidiphilus alinenensis</name>
    <dbReference type="NCBI Taxonomy" id="2202197"/>
    <lineage>
        <taxon>Bacteria</taxon>
        <taxon>Pseudomonadati</taxon>
        <taxon>Pseudomonadota</taxon>
        <taxon>Gammaproteobacteria</taxon>
        <taxon>Methylococcales</taxon>
        <taxon>Candidatus Methylumidiphilus</taxon>
    </lineage>
</organism>
<dbReference type="AlphaFoldDB" id="A0A2W4QAK9"/>